<organism evidence="2 3">
    <name type="scientific">Geodia barretti</name>
    <name type="common">Barrett's horny sponge</name>
    <dbReference type="NCBI Taxonomy" id="519541"/>
    <lineage>
        <taxon>Eukaryota</taxon>
        <taxon>Metazoa</taxon>
        <taxon>Porifera</taxon>
        <taxon>Demospongiae</taxon>
        <taxon>Heteroscleromorpha</taxon>
        <taxon>Tetractinellida</taxon>
        <taxon>Astrophorina</taxon>
        <taxon>Geodiidae</taxon>
        <taxon>Geodia</taxon>
    </lineage>
</organism>
<reference evidence="2" key="1">
    <citation type="submission" date="2023-03" db="EMBL/GenBank/DDBJ databases">
        <authorList>
            <person name="Steffen K."/>
            <person name="Cardenas P."/>
        </authorList>
    </citation>
    <scope>NUCLEOTIDE SEQUENCE</scope>
</reference>
<feature type="compositionally biased region" description="Basic residues" evidence="1">
    <location>
        <begin position="16"/>
        <end position="44"/>
    </location>
</feature>
<feature type="region of interest" description="Disordered" evidence="1">
    <location>
        <begin position="1"/>
        <end position="76"/>
    </location>
</feature>
<feature type="compositionally biased region" description="Low complexity" evidence="1">
    <location>
        <begin position="194"/>
        <end position="203"/>
    </location>
</feature>
<evidence type="ECO:0000313" key="2">
    <source>
        <dbReference type="EMBL" id="CAI7991463.1"/>
    </source>
</evidence>
<feature type="region of interest" description="Disordered" evidence="1">
    <location>
        <begin position="97"/>
        <end position="146"/>
    </location>
</feature>
<dbReference type="EMBL" id="CASHTH010000116">
    <property type="protein sequence ID" value="CAI7991463.1"/>
    <property type="molecule type" value="Genomic_DNA"/>
</dbReference>
<dbReference type="AlphaFoldDB" id="A0AA35QUG4"/>
<proteinExistence type="predicted"/>
<name>A0AA35QUG4_GEOBA</name>
<protein>
    <submittedName>
        <fullName evidence="2">Uncharacterized protein</fullName>
    </submittedName>
</protein>
<feature type="compositionally biased region" description="Polar residues" evidence="1">
    <location>
        <begin position="108"/>
        <end position="123"/>
    </location>
</feature>
<sequence>MWSFVITERSRPKDKRDRHRSRSRSPHRDSKRKKERKRHSSSRSRSRERTKSKKPSKDKEKTGKSSDAKGENPAEALKARVKALLAKSSEETAKAAAVEMSGAPVPTPGQTALIESNSFTSDKFVSKRSSKKWDVPPSGVSQKKAGKTFDVTTVDPSEFVPKVVPMCEVENALGREEGMGVMEEGGRDVVSIRQETTQSTPETEPVDRNQKWLQKLKKMRQKLADPPIN</sequence>
<accession>A0AA35QUG4</accession>
<evidence type="ECO:0000256" key="1">
    <source>
        <dbReference type="SAM" id="MobiDB-lite"/>
    </source>
</evidence>
<keyword evidence="3" id="KW-1185">Reference proteome</keyword>
<dbReference type="Proteomes" id="UP001174909">
    <property type="component" value="Unassembled WGS sequence"/>
</dbReference>
<comment type="caution">
    <text evidence="2">The sequence shown here is derived from an EMBL/GenBank/DDBJ whole genome shotgun (WGS) entry which is preliminary data.</text>
</comment>
<feature type="compositionally biased region" description="Basic and acidic residues" evidence="1">
    <location>
        <begin position="45"/>
        <end position="72"/>
    </location>
</feature>
<evidence type="ECO:0000313" key="3">
    <source>
        <dbReference type="Proteomes" id="UP001174909"/>
    </source>
</evidence>
<gene>
    <name evidence="2" type="ORF">GBAR_LOCUS754</name>
</gene>
<feature type="region of interest" description="Disordered" evidence="1">
    <location>
        <begin position="191"/>
        <end position="210"/>
    </location>
</feature>